<evidence type="ECO:0000256" key="1">
    <source>
        <dbReference type="SAM" id="MobiDB-lite"/>
    </source>
</evidence>
<feature type="compositionally biased region" description="Basic and acidic residues" evidence="1">
    <location>
        <begin position="141"/>
        <end position="153"/>
    </location>
</feature>
<feature type="region of interest" description="Disordered" evidence="1">
    <location>
        <begin position="141"/>
        <end position="171"/>
    </location>
</feature>
<evidence type="ECO:0008006" key="3">
    <source>
        <dbReference type="Google" id="ProtNLM"/>
    </source>
</evidence>
<accession>A0AAT9FS57</accession>
<dbReference type="KEGG" id="osu:NT6N_38630"/>
<evidence type="ECO:0000313" key="2">
    <source>
        <dbReference type="EMBL" id="BDS08823.1"/>
    </source>
</evidence>
<name>A0AAT9FS57_9BACT</name>
<reference evidence="2" key="1">
    <citation type="submission" date="2024-07" db="EMBL/GenBank/DDBJ databases">
        <title>Complete genome sequence of Verrucomicrobiaceae bacterium NT6N.</title>
        <authorList>
            <person name="Huang C."/>
            <person name="Takami H."/>
            <person name="Hamasaki K."/>
        </authorList>
    </citation>
    <scope>NUCLEOTIDE SEQUENCE</scope>
    <source>
        <strain evidence="2">NT6N</strain>
    </source>
</reference>
<organism evidence="2">
    <name type="scientific">Oceaniferula spumae</name>
    <dbReference type="NCBI Taxonomy" id="2979115"/>
    <lineage>
        <taxon>Bacteria</taxon>
        <taxon>Pseudomonadati</taxon>
        <taxon>Verrucomicrobiota</taxon>
        <taxon>Verrucomicrobiia</taxon>
        <taxon>Verrucomicrobiales</taxon>
        <taxon>Verrucomicrobiaceae</taxon>
        <taxon>Oceaniferula</taxon>
    </lineage>
</organism>
<dbReference type="EMBL" id="AP026866">
    <property type="protein sequence ID" value="BDS08823.1"/>
    <property type="molecule type" value="Genomic_DNA"/>
</dbReference>
<sequence>MKKHLNIDLNSLPDEGKVYSGELDPSLFNLETKQKSEAPSAAEPLFYDLHVQRFDDELLVRGSLSVPIEFTCVRCLSRYIKTITVEDCAISSEVTSSQIDLAEQIREEIVVLFPDYPHCDEGDTEKECILDSRYLAVDKPLDADVKTPPRDEAPNPWDALDAFGDDADKTS</sequence>
<gene>
    <name evidence="2" type="ORF">NT6N_38630</name>
</gene>
<proteinExistence type="predicted"/>
<dbReference type="AlphaFoldDB" id="A0AAT9FS57"/>
<protein>
    <recommendedName>
        <fullName evidence="3">DUF177 domain-containing protein</fullName>
    </recommendedName>
</protein>